<dbReference type="KEGG" id="mmai:sS8_3085"/>
<dbReference type="RefSeq" id="WP_119630305.1">
    <property type="nucleotide sequence ID" value="NZ_AP017928.1"/>
</dbReference>
<feature type="signal peptide" evidence="1">
    <location>
        <begin position="1"/>
        <end position="27"/>
    </location>
</feature>
<evidence type="ECO:0000313" key="2">
    <source>
        <dbReference type="EMBL" id="BBA35028.1"/>
    </source>
</evidence>
<dbReference type="AlphaFoldDB" id="A0A250KTP5"/>
<dbReference type="Proteomes" id="UP000266313">
    <property type="component" value="Chromosome"/>
</dbReference>
<gene>
    <name evidence="2" type="ORF">sS8_3085</name>
</gene>
<name>A0A250KTP5_9GAMM</name>
<dbReference type="EMBL" id="AP017928">
    <property type="protein sequence ID" value="BBA35028.1"/>
    <property type="molecule type" value="Genomic_DNA"/>
</dbReference>
<evidence type="ECO:0000313" key="3">
    <source>
        <dbReference type="Proteomes" id="UP000266313"/>
    </source>
</evidence>
<feature type="chain" id="PRO_5011992953" evidence="1">
    <location>
        <begin position="28"/>
        <end position="291"/>
    </location>
</feature>
<keyword evidence="3" id="KW-1185">Reference proteome</keyword>
<accession>A0A250KTP5</accession>
<organism evidence="2 3">
    <name type="scientific">Methylocaldum marinum</name>
    <dbReference type="NCBI Taxonomy" id="1432792"/>
    <lineage>
        <taxon>Bacteria</taxon>
        <taxon>Pseudomonadati</taxon>
        <taxon>Pseudomonadota</taxon>
        <taxon>Gammaproteobacteria</taxon>
        <taxon>Methylococcales</taxon>
        <taxon>Methylococcaceae</taxon>
        <taxon>Methylocaldum</taxon>
    </lineage>
</organism>
<keyword evidence="1" id="KW-0732">Signal</keyword>
<proteinExistence type="predicted"/>
<dbReference type="OrthoDB" id="5570678at2"/>
<evidence type="ECO:0000256" key="1">
    <source>
        <dbReference type="SAM" id="SignalP"/>
    </source>
</evidence>
<sequence>MKTKRQAILARLLPAVLLSAAAGGAHAAIATGSTFGGSSGELFLSVWDQTSAYSYSLDLGVTVEDFLTGQSTPRTWVLDQRFEDFAAAGNPLKFNIAANNTYQGVSSADYGIVTSVQNIPTQIEKINTFQGKAATGRLGQMSSAVQQRVNRLNQSSSAQNGGASTFDFTLNLSEVTDGTVDAHNAYFTNIWGNNLGGKQAAANTTATVGSPTEPDETLALFFLHLQGPNVNKIQVDQLGGGTFTFALDVANKQLVWSGSVAPVPIPAGVWLLSSALAALGFLRRPEQASSV</sequence>
<protein>
    <submittedName>
        <fullName evidence="2">Uncharacterized protein</fullName>
    </submittedName>
</protein>
<reference evidence="2 3" key="1">
    <citation type="submission" date="2016-12" db="EMBL/GenBank/DDBJ databases">
        <title>Genome sequencing of Methylocaldum marinum.</title>
        <authorList>
            <person name="Takeuchi M."/>
            <person name="Kamagata Y."/>
            <person name="Hiraoka S."/>
            <person name="Oshima K."/>
            <person name="Hattori M."/>
            <person name="Iwasaki W."/>
        </authorList>
    </citation>
    <scope>NUCLEOTIDE SEQUENCE [LARGE SCALE GENOMIC DNA]</scope>
    <source>
        <strain evidence="2 3">S8</strain>
    </source>
</reference>